<name>A0A0F9HQF5_9ZZZZ</name>
<accession>A0A0F9HQF5</accession>
<sequence length="110" mass="12592">MKLSALHEARLARDPKTQIFTLVFNEVKKREPDVSIDDIAHFCAAMMADHMHSDYDVPQLHEMAFEGLPTLKNNPQAINSQLQYYYDAETGEDLDHLINSVIKYIKSGEL</sequence>
<reference evidence="1" key="1">
    <citation type="journal article" date="2015" name="Nature">
        <title>Complex archaea that bridge the gap between prokaryotes and eukaryotes.</title>
        <authorList>
            <person name="Spang A."/>
            <person name="Saw J.H."/>
            <person name="Jorgensen S.L."/>
            <person name="Zaremba-Niedzwiedzka K."/>
            <person name="Martijn J."/>
            <person name="Lind A.E."/>
            <person name="van Eijk R."/>
            <person name="Schleper C."/>
            <person name="Guy L."/>
            <person name="Ettema T.J."/>
        </authorList>
    </citation>
    <scope>NUCLEOTIDE SEQUENCE</scope>
</reference>
<comment type="caution">
    <text evidence="1">The sequence shown here is derived from an EMBL/GenBank/DDBJ whole genome shotgun (WGS) entry which is preliminary data.</text>
</comment>
<protein>
    <submittedName>
        <fullName evidence="1">Uncharacterized protein</fullName>
    </submittedName>
</protein>
<proteinExistence type="predicted"/>
<organism evidence="1">
    <name type="scientific">marine sediment metagenome</name>
    <dbReference type="NCBI Taxonomy" id="412755"/>
    <lineage>
        <taxon>unclassified sequences</taxon>
        <taxon>metagenomes</taxon>
        <taxon>ecological metagenomes</taxon>
    </lineage>
</organism>
<evidence type="ECO:0000313" key="1">
    <source>
        <dbReference type="EMBL" id="KKL83920.1"/>
    </source>
</evidence>
<dbReference type="EMBL" id="LAZR01021845">
    <property type="protein sequence ID" value="KKL83920.1"/>
    <property type="molecule type" value="Genomic_DNA"/>
</dbReference>
<gene>
    <name evidence="1" type="ORF">LCGC14_1969880</name>
</gene>
<dbReference type="AlphaFoldDB" id="A0A0F9HQF5"/>